<dbReference type="Proteomes" id="UP001055115">
    <property type="component" value="Unassembled WGS sequence"/>
</dbReference>
<sequence length="86" mass="9094">MADVVDIVVDQALDPAKLPSMKNITTTTRSEVSNSRTQPLLSEYTNSAVSSFSSARALCMPPNDLGYDPATTPRSADAACDGTPPY</sequence>
<protein>
    <submittedName>
        <fullName evidence="1">Uncharacterized protein</fullName>
    </submittedName>
</protein>
<name>A0AA37L1R7_9PEZI</name>
<proteinExistence type="predicted"/>
<organism evidence="1 2">
    <name type="scientific">Colletotrichum spaethianum</name>
    <dbReference type="NCBI Taxonomy" id="700344"/>
    <lineage>
        <taxon>Eukaryota</taxon>
        <taxon>Fungi</taxon>
        <taxon>Dikarya</taxon>
        <taxon>Ascomycota</taxon>
        <taxon>Pezizomycotina</taxon>
        <taxon>Sordariomycetes</taxon>
        <taxon>Hypocreomycetidae</taxon>
        <taxon>Glomerellales</taxon>
        <taxon>Glomerellaceae</taxon>
        <taxon>Colletotrichum</taxon>
        <taxon>Colletotrichum spaethianum species complex</taxon>
    </lineage>
</organism>
<dbReference type="AlphaFoldDB" id="A0AA37L1R7"/>
<dbReference type="GeneID" id="73321094"/>
<keyword evidence="2" id="KW-1185">Reference proteome</keyword>
<evidence type="ECO:0000313" key="2">
    <source>
        <dbReference type="Proteomes" id="UP001055115"/>
    </source>
</evidence>
<gene>
    <name evidence="1" type="ORF">ColSpa_00292</name>
</gene>
<comment type="caution">
    <text evidence="1">The sequence shown here is derived from an EMBL/GenBank/DDBJ whole genome shotgun (WGS) entry which is preliminary data.</text>
</comment>
<dbReference type="RefSeq" id="XP_049122461.1">
    <property type="nucleotide sequence ID" value="XM_049266504.1"/>
</dbReference>
<reference evidence="1 2" key="1">
    <citation type="submission" date="2022-03" db="EMBL/GenBank/DDBJ databases">
        <title>Genome data of Colletotrichum spp.</title>
        <authorList>
            <person name="Utami Y.D."/>
            <person name="Hiruma K."/>
        </authorList>
    </citation>
    <scope>NUCLEOTIDE SEQUENCE [LARGE SCALE GENOMIC DNA]</scope>
    <source>
        <strain evidence="1 2">MAFF 239500</strain>
    </source>
</reference>
<evidence type="ECO:0000313" key="1">
    <source>
        <dbReference type="EMBL" id="GKT40111.1"/>
    </source>
</evidence>
<accession>A0AA37L1R7</accession>
<dbReference type="EMBL" id="BQXU01000001">
    <property type="protein sequence ID" value="GKT40111.1"/>
    <property type="molecule type" value="Genomic_DNA"/>
</dbReference>